<sequence>MPYPSIPVLFSIHRDSAYSWPQPNKPKKSPRNKLKKRPPCLFSERNIATHDLSQLMGNNVSFENIPRPARPPRPSATDIPELPSLPMYENFTSKHHHPVTVLDEKPRCRENFSSKRDTNWSSPSGPRVRWVDERPSTTVSVVSDTSTIELPAPPRYDRSSRLAESYRALLPDVNAIEYKETRHALRRQHSVWRLHDHQQHMQLQDHRHSTHHRSQHSSRPPLSHNNSCNSAVRTPEHDIRHTRARTSRPTEPSTPASSITAVDSDSQSPIDEWSSNSEGYSPQKTTFLAPSKSSCPSATLSESRSELILRGSDQRTVTSSDYVGLQICSELLTEELTKTLFRQHPADETRSPRASKLQVLLLIEAYEAMLETCRREMLKPPPVRVSASERRRHLKDAVRILDHWLDSLYVIYDEAFGDGDGEAGGGGGGVGLGAGEGEEAEDMI</sequence>
<name>A0AAE0NX32_9PEZI</name>
<feature type="compositionally biased region" description="Polar residues" evidence="1">
    <location>
        <begin position="247"/>
        <end position="298"/>
    </location>
</feature>
<reference evidence="2" key="2">
    <citation type="submission" date="2023-06" db="EMBL/GenBank/DDBJ databases">
        <authorList>
            <consortium name="Lawrence Berkeley National Laboratory"/>
            <person name="Haridas S."/>
            <person name="Hensen N."/>
            <person name="Bonometti L."/>
            <person name="Westerberg I."/>
            <person name="Brannstrom I.O."/>
            <person name="Guillou S."/>
            <person name="Cros-Aarteil S."/>
            <person name="Calhoun S."/>
            <person name="Kuo A."/>
            <person name="Mondo S."/>
            <person name="Pangilinan J."/>
            <person name="Riley R."/>
            <person name="LaButti K."/>
            <person name="Andreopoulos B."/>
            <person name="Lipzen A."/>
            <person name="Chen C."/>
            <person name="Yanf M."/>
            <person name="Daum C."/>
            <person name="Ng V."/>
            <person name="Clum A."/>
            <person name="Steindorff A."/>
            <person name="Ohm R."/>
            <person name="Martin F."/>
            <person name="Silar P."/>
            <person name="Natvig D."/>
            <person name="Lalanne C."/>
            <person name="Gautier V."/>
            <person name="Ament-velasquez S.L."/>
            <person name="Kruys A."/>
            <person name="Hutchinson M.I."/>
            <person name="Powell A.J."/>
            <person name="Barry K."/>
            <person name="Miller A.N."/>
            <person name="Grigoriev I.V."/>
            <person name="Debuchy R."/>
            <person name="Gladieux P."/>
            <person name="Thoren M.H."/>
            <person name="Johannesson H."/>
        </authorList>
    </citation>
    <scope>NUCLEOTIDE SEQUENCE</scope>
    <source>
        <strain evidence="2">CBS 232.78</strain>
    </source>
</reference>
<gene>
    <name evidence="2" type="ORF">B0H63DRAFT_95050</name>
</gene>
<dbReference type="EMBL" id="JAULSW010000002">
    <property type="protein sequence ID" value="KAK3389164.1"/>
    <property type="molecule type" value="Genomic_DNA"/>
</dbReference>
<evidence type="ECO:0000313" key="2">
    <source>
        <dbReference type="EMBL" id="KAK3389164.1"/>
    </source>
</evidence>
<dbReference type="Proteomes" id="UP001285441">
    <property type="component" value="Unassembled WGS sequence"/>
</dbReference>
<keyword evidence="3" id="KW-1185">Reference proteome</keyword>
<feature type="compositionally biased region" description="Basic and acidic residues" evidence="1">
    <location>
        <begin position="197"/>
        <end position="207"/>
    </location>
</feature>
<feature type="region of interest" description="Disordered" evidence="1">
    <location>
        <begin position="422"/>
        <end position="444"/>
    </location>
</feature>
<organism evidence="2 3">
    <name type="scientific">Podospora didyma</name>
    <dbReference type="NCBI Taxonomy" id="330526"/>
    <lineage>
        <taxon>Eukaryota</taxon>
        <taxon>Fungi</taxon>
        <taxon>Dikarya</taxon>
        <taxon>Ascomycota</taxon>
        <taxon>Pezizomycotina</taxon>
        <taxon>Sordariomycetes</taxon>
        <taxon>Sordariomycetidae</taxon>
        <taxon>Sordariales</taxon>
        <taxon>Podosporaceae</taxon>
        <taxon>Podospora</taxon>
    </lineage>
</organism>
<feature type="region of interest" description="Disordered" evidence="1">
    <location>
        <begin position="197"/>
        <end position="298"/>
    </location>
</feature>
<feature type="region of interest" description="Disordered" evidence="1">
    <location>
        <begin position="64"/>
        <end position="90"/>
    </location>
</feature>
<reference evidence="2" key="1">
    <citation type="journal article" date="2023" name="Mol. Phylogenet. Evol.">
        <title>Genome-scale phylogeny and comparative genomics of the fungal order Sordariales.</title>
        <authorList>
            <person name="Hensen N."/>
            <person name="Bonometti L."/>
            <person name="Westerberg I."/>
            <person name="Brannstrom I.O."/>
            <person name="Guillou S."/>
            <person name="Cros-Aarteil S."/>
            <person name="Calhoun S."/>
            <person name="Haridas S."/>
            <person name="Kuo A."/>
            <person name="Mondo S."/>
            <person name="Pangilinan J."/>
            <person name="Riley R."/>
            <person name="LaButti K."/>
            <person name="Andreopoulos B."/>
            <person name="Lipzen A."/>
            <person name="Chen C."/>
            <person name="Yan M."/>
            <person name="Daum C."/>
            <person name="Ng V."/>
            <person name="Clum A."/>
            <person name="Steindorff A."/>
            <person name="Ohm R.A."/>
            <person name="Martin F."/>
            <person name="Silar P."/>
            <person name="Natvig D.O."/>
            <person name="Lalanne C."/>
            <person name="Gautier V."/>
            <person name="Ament-Velasquez S.L."/>
            <person name="Kruys A."/>
            <person name="Hutchinson M.I."/>
            <person name="Powell A.J."/>
            <person name="Barry K."/>
            <person name="Miller A.N."/>
            <person name="Grigoriev I.V."/>
            <person name="Debuchy R."/>
            <person name="Gladieux P."/>
            <person name="Hiltunen Thoren M."/>
            <person name="Johannesson H."/>
        </authorList>
    </citation>
    <scope>NUCLEOTIDE SEQUENCE</scope>
    <source>
        <strain evidence="2">CBS 232.78</strain>
    </source>
</reference>
<feature type="compositionally biased region" description="Basic residues" evidence="1">
    <location>
        <begin position="25"/>
        <end position="38"/>
    </location>
</feature>
<comment type="caution">
    <text evidence="2">The sequence shown here is derived from an EMBL/GenBank/DDBJ whole genome shotgun (WGS) entry which is preliminary data.</text>
</comment>
<accession>A0AAE0NX32</accession>
<evidence type="ECO:0000313" key="3">
    <source>
        <dbReference type="Proteomes" id="UP001285441"/>
    </source>
</evidence>
<dbReference type="AlphaFoldDB" id="A0AAE0NX32"/>
<proteinExistence type="predicted"/>
<evidence type="ECO:0000256" key="1">
    <source>
        <dbReference type="SAM" id="MobiDB-lite"/>
    </source>
</evidence>
<feature type="region of interest" description="Disordered" evidence="1">
    <location>
        <begin position="17"/>
        <end position="39"/>
    </location>
</feature>
<protein>
    <submittedName>
        <fullName evidence="2">Uncharacterized protein</fullName>
    </submittedName>
</protein>
<feature type="compositionally biased region" description="Gly residues" evidence="1">
    <location>
        <begin position="422"/>
        <end position="435"/>
    </location>
</feature>